<evidence type="ECO:0000256" key="2">
    <source>
        <dbReference type="SAM" id="SignalP"/>
    </source>
</evidence>
<dbReference type="EMBL" id="JSUQ01000007">
    <property type="protein sequence ID" value="KHQ53402.1"/>
    <property type="molecule type" value="Genomic_DNA"/>
</dbReference>
<dbReference type="GO" id="GO:0016788">
    <property type="term" value="F:hydrolase activity, acting on ester bonds"/>
    <property type="evidence" value="ECO:0007669"/>
    <property type="project" value="UniProtKB-ARBA"/>
</dbReference>
<dbReference type="Pfam" id="PF00353">
    <property type="entry name" value="HemolysinCabind"/>
    <property type="match status" value="1"/>
</dbReference>
<keyword evidence="2" id="KW-0732">Signal</keyword>
<feature type="chain" id="PRO_5002098785" evidence="2">
    <location>
        <begin position="19"/>
        <end position="975"/>
    </location>
</feature>
<dbReference type="Proteomes" id="UP000030960">
    <property type="component" value="Unassembled WGS sequence"/>
</dbReference>
<comment type="caution">
    <text evidence="3">The sequence shown here is derived from an EMBL/GenBank/DDBJ whole genome shotgun (WGS) entry which is preliminary data.</text>
</comment>
<dbReference type="PROSITE" id="PS00330">
    <property type="entry name" value="HEMOLYSIN_CALCIUM"/>
    <property type="match status" value="1"/>
</dbReference>
<dbReference type="STRING" id="561184.SAMN05216376_106288"/>
<gene>
    <name evidence="3" type="ORF">OA50_01932</name>
</gene>
<dbReference type="PATRIC" id="fig|1515334.3.peg.1946"/>
<name>A0A0B3RZA3_9RHOB</name>
<dbReference type="AlphaFoldDB" id="A0A0B3RZA3"/>
<dbReference type="Gene3D" id="2.150.10.10">
    <property type="entry name" value="Serralysin-like metalloprotease, C-terminal"/>
    <property type="match status" value="1"/>
</dbReference>
<dbReference type="SUPFAM" id="SSF51120">
    <property type="entry name" value="beta-Roll"/>
    <property type="match status" value="1"/>
</dbReference>
<protein>
    <submittedName>
        <fullName evidence="3">Type I secretion target GGXGXDXXX repeat protein domain protein</fullName>
    </submittedName>
</protein>
<dbReference type="OrthoDB" id="7783360at2"/>
<feature type="compositionally biased region" description="Basic and acidic residues" evidence="1">
    <location>
        <begin position="309"/>
        <end position="318"/>
    </location>
</feature>
<accession>A0A0B3RZA3</accession>
<keyword evidence="4" id="KW-1185">Reference proteome</keyword>
<organism evidence="3 4">
    <name type="scientific">Mameliella alba</name>
    <dbReference type="NCBI Taxonomy" id="561184"/>
    <lineage>
        <taxon>Bacteria</taxon>
        <taxon>Pseudomonadati</taxon>
        <taxon>Pseudomonadota</taxon>
        <taxon>Alphaproteobacteria</taxon>
        <taxon>Rhodobacterales</taxon>
        <taxon>Roseobacteraceae</taxon>
        <taxon>Mameliella</taxon>
    </lineage>
</organism>
<evidence type="ECO:0000313" key="4">
    <source>
        <dbReference type="Proteomes" id="UP000030960"/>
    </source>
</evidence>
<dbReference type="InterPro" id="IPR018511">
    <property type="entry name" value="Hemolysin-typ_Ca-bd_CS"/>
</dbReference>
<dbReference type="InterPro" id="IPR001343">
    <property type="entry name" value="Hemolysn_Ca-bd"/>
</dbReference>
<reference evidence="3 4" key="1">
    <citation type="submission" date="2014-10" db="EMBL/GenBank/DDBJ databases">
        <title>Genome sequence of Ponticoccus sp. strain UMTAT08 isolated from clonal culture of toxic dinoflagellate Alexandrium tamiyavanichii.</title>
        <authorList>
            <person name="Gan H.Y."/>
            <person name="Muhd D.-D."/>
            <person name="Mohd Noor M.E."/>
            <person name="Yeong Y.S."/>
            <person name="Usup G."/>
        </authorList>
    </citation>
    <scope>NUCLEOTIDE SEQUENCE [LARGE SCALE GENOMIC DNA]</scope>
    <source>
        <strain evidence="3 4">UMTAT08</strain>
    </source>
</reference>
<feature type="region of interest" description="Disordered" evidence="1">
    <location>
        <begin position="295"/>
        <end position="330"/>
    </location>
</feature>
<dbReference type="InterPro" id="IPR036514">
    <property type="entry name" value="SGNH_hydro_sf"/>
</dbReference>
<evidence type="ECO:0000256" key="1">
    <source>
        <dbReference type="SAM" id="MobiDB-lite"/>
    </source>
</evidence>
<dbReference type="GO" id="GO:0005509">
    <property type="term" value="F:calcium ion binding"/>
    <property type="evidence" value="ECO:0007669"/>
    <property type="project" value="InterPro"/>
</dbReference>
<proteinExistence type="predicted"/>
<dbReference type="Gene3D" id="3.40.50.1110">
    <property type="entry name" value="SGNH hydrolase"/>
    <property type="match status" value="1"/>
</dbReference>
<feature type="signal peptide" evidence="2">
    <location>
        <begin position="1"/>
        <end position="18"/>
    </location>
</feature>
<sequence length="975" mass="107601">MIRILAALLVLYAGAASAQGRDSARVYVFGNSLVHHQSETSDHTNVPHWMNQMARADGRSLALDGQWGFLRNFADSLPPTANWSFPGVQGAWSPGQGPFRDGRYDAVIATPANFIQYQLPDVPYDGDNPDGESPLGALQRIFDWIEVNSPGTRLFVYEGWSDMASFSRNFPPSNRQLRRYHDFNAGEYHQWYRDLLNVMSVTRPDTQVEVIPVASILAGFFQRGGLLEGLPAEALYTDNAPHGTPTLYMLAAMVTYAWIYDAPPPEGFLPPATLHPDVVANYAQLAEAIWQQVPQREATAPAPGDPPTEEARAPDLPERQPISLPPRGVRPQGAPALGIGLNGISDWSTQHPFLDLMKSSRGWVGNIGDRWGAVSTEELRAGGHLDGDDWPLRMPEGVDAIETVILTNQPRDAASLRGDYVLTYDGKAEFKLVGRARRVRNEPGRMTFSYEPGEGLVALSITAIDPADPIRNIVILREEHEALYRAGALFNPDFLARIEDVRVLRFMDWMITNGSPVTGWDTRPTMATASWSEWGVPVEVMVRLANLVGADAWFNMPHLADDDYVRRFAEIVERDLDPRLRAYVELSNEVWNPGFPQAAWARGQAEALWGATDQGWAQFYGLRAAQVMNIWTEVFGEKTDRLVRVVATHTGWPGLEQEILQAPLAFLRLGRMPVDSFDAYAVTGYFGYEMGGEEMAQRMDGWLDAAADLAQDAGAAEGLQRVALREFVKDRQFEAAIAPVAEALEKGSLRQLVEEIFPYHAGVARKHDLRLIMYEGGTHLVGHGARVNDERLTAFFEVFSYTPEMARLYEILLAGWVDAGGVLFNAFVDVAPSSMWGSWGALRYLEDENPRWDMLMAYNASGPNGWEARDKAAFLNGVRLLGAEGRIQGTAQEDYLTGGPGDDVLVSGGGADVLNGGPGQDRVILSGERAGYVFTRENGTVLARADSDPVRMAGIEEVVFDAVPDTVIPLADLLR</sequence>
<dbReference type="InterPro" id="IPR011049">
    <property type="entry name" value="Serralysin-like_metalloprot_C"/>
</dbReference>
<dbReference type="RefSeq" id="WP_043140301.1">
    <property type="nucleotide sequence ID" value="NZ_JSUQ01000007.1"/>
</dbReference>
<evidence type="ECO:0000313" key="3">
    <source>
        <dbReference type="EMBL" id="KHQ53402.1"/>
    </source>
</evidence>